<dbReference type="STRING" id="8022.A0A060YRF8"/>
<dbReference type="Proteomes" id="UP000193380">
    <property type="component" value="Unassembled WGS sequence"/>
</dbReference>
<dbReference type="PaxDb" id="8022-A0A060YRF8"/>
<reference evidence="1" key="1">
    <citation type="journal article" date="2014" name="Nat. Commun.">
        <title>The rainbow trout genome provides novel insights into evolution after whole-genome duplication in vertebrates.</title>
        <authorList>
            <person name="Berthelot C."/>
            <person name="Brunet F."/>
            <person name="Chalopin D."/>
            <person name="Juanchich A."/>
            <person name="Bernard M."/>
            <person name="Noel B."/>
            <person name="Bento P."/>
            <person name="Da Silva C."/>
            <person name="Labadie K."/>
            <person name="Alberti A."/>
            <person name="Aury J.M."/>
            <person name="Louis A."/>
            <person name="Dehais P."/>
            <person name="Bardou P."/>
            <person name="Montfort J."/>
            <person name="Klopp C."/>
            <person name="Cabau C."/>
            <person name="Gaspin C."/>
            <person name="Thorgaard G.H."/>
            <person name="Boussaha M."/>
            <person name="Quillet E."/>
            <person name="Guyomard R."/>
            <person name="Galiana D."/>
            <person name="Bobe J."/>
            <person name="Volff J.N."/>
            <person name="Genet C."/>
            <person name="Wincker P."/>
            <person name="Jaillon O."/>
            <person name="Roest Crollius H."/>
            <person name="Guiguen Y."/>
        </authorList>
    </citation>
    <scope>NUCLEOTIDE SEQUENCE [LARGE SCALE GENOMIC DNA]</scope>
</reference>
<reference evidence="1" key="2">
    <citation type="submission" date="2014-03" db="EMBL/GenBank/DDBJ databases">
        <authorList>
            <person name="Genoscope - CEA"/>
        </authorList>
    </citation>
    <scope>NUCLEOTIDE SEQUENCE</scope>
</reference>
<dbReference type="AlphaFoldDB" id="A0A060YRF8"/>
<organism evidence="1 2">
    <name type="scientific">Oncorhynchus mykiss</name>
    <name type="common">Rainbow trout</name>
    <name type="synonym">Salmo gairdneri</name>
    <dbReference type="NCBI Taxonomy" id="8022"/>
    <lineage>
        <taxon>Eukaryota</taxon>
        <taxon>Metazoa</taxon>
        <taxon>Chordata</taxon>
        <taxon>Craniata</taxon>
        <taxon>Vertebrata</taxon>
        <taxon>Euteleostomi</taxon>
        <taxon>Actinopterygii</taxon>
        <taxon>Neopterygii</taxon>
        <taxon>Teleostei</taxon>
        <taxon>Protacanthopterygii</taxon>
        <taxon>Salmoniformes</taxon>
        <taxon>Salmonidae</taxon>
        <taxon>Salmoninae</taxon>
        <taxon>Oncorhynchus</taxon>
    </lineage>
</organism>
<evidence type="ECO:0000313" key="1">
    <source>
        <dbReference type="EMBL" id="CDQ94281.1"/>
    </source>
</evidence>
<protein>
    <submittedName>
        <fullName evidence="1">Uncharacterized protein</fullName>
    </submittedName>
</protein>
<dbReference type="EMBL" id="FR917249">
    <property type="protein sequence ID" value="CDQ94281.1"/>
    <property type="molecule type" value="Genomic_DNA"/>
</dbReference>
<accession>A0A060YRF8</accession>
<evidence type="ECO:0000313" key="2">
    <source>
        <dbReference type="Proteomes" id="UP000193380"/>
    </source>
</evidence>
<sequence>MSVSVPSVLCHCITSGKKKKTVSVLQSYADGSQYAHMTSRDMGSHPHDNISPPYVNSRLTGKKSLSICRDITCVLPQPAHLWDETVNTLYSWSQWRKGNESGKHLPFKQHKKAL</sequence>
<proteinExistence type="predicted"/>
<gene>
    <name evidence="1" type="ORF">GSONMT00057824001</name>
</gene>
<name>A0A060YRF8_ONCMY</name>